<comment type="caution">
    <text evidence="2">The sequence shown here is derived from an EMBL/GenBank/DDBJ whole genome shotgun (WGS) entry which is preliminary data.</text>
</comment>
<protein>
    <recommendedName>
        <fullName evidence="4">Transmembrane protein</fullName>
    </recommendedName>
</protein>
<keyword evidence="1" id="KW-0812">Transmembrane</keyword>
<evidence type="ECO:0008006" key="4">
    <source>
        <dbReference type="Google" id="ProtNLM"/>
    </source>
</evidence>
<sequence>MSQFPIVGYLGCLHAAGSVFFLSFFLFLRYGSIFESKIRMRFVLFLSVVRGVLQKKKISRRL</sequence>
<dbReference type="EMBL" id="JAFJMO010000005">
    <property type="protein sequence ID" value="KAJ8276239.1"/>
    <property type="molecule type" value="Genomic_DNA"/>
</dbReference>
<proteinExistence type="predicted"/>
<dbReference type="Proteomes" id="UP001152803">
    <property type="component" value="Unassembled WGS sequence"/>
</dbReference>
<keyword evidence="1" id="KW-1133">Transmembrane helix</keyword>
<keyword evidence="1" id="KW-0472">Membrane</keyword>
<gene>
    <name evidence="2" type="ORF">COCON_G00079910</name>
</gene>
<evidence type="ECO:0000313" key="3">
    <source>
        <dbReference type="Proteomes" id="UP001152803"/>
    </source>
</evidence>
<evidence type="ECO:0000313" key="2">
    <source>
        <dbReference type="EMBL" id="KAJ8276239.1"/>
    </source>
</evidence>
<organism evidence="2 3">
    <name type="scientific">Conger conger</name>
    <name type="common">Conger eel</name>
    <name type="synonym">Muraena conger</name>
    <dbReference type="NCBI Taxonomy" id="82655"/>
    <lineage>
        <taxon>Eukaryota</taxon>
        <taxon>Metazoa</taxon>
        <taxon>Chordata</taxon>
        <taxon>Craniata</taxon>
        <taxon>Vertebrata</taxon>
        <taxon>Euteleostomi</taxon>
        <taxon>Actinopterygii</taxon>
        <taxon>Neopterygii</taxon>
        <taxon>Teleostei</taxon>
        <taxon>Anguilliformes</taxon>
        <taxon>Congridae</taxon>
        <taxon>Conger</taxon>
    </lineage>
</organism>
<name>A0A9Q1DPL9_CONCO</name>
<evidence type="ECO:0000256" key="1">
    <source>
        <dbReference type="SAM" id="Phobius"/>
    </source>
</evidence>
<feature type="transmembrane region" description="Helical" evidence="1">
    <location>
        <begin position="6"/>
        <end position="31"/>
    </location>
</feature>
<keyword evidence="3" id="KW-1185">Reference proteome</keyword>
<dbReference type="AlphaFoldDB" id="A0A9Q1DPL9"/>
<reference evidence="2" key="1">
    <citation type="journal article" date="2023" name="Science">
        <title>Genome structures resolve the early diversification of teleost fishes.</title>
        <authorList>
            <person name="Parey E."/>
            <person name="Louis A."/>
            <person name="Montfort J."/>
            <person name="Bouchez O."/>
            <person name="Roques C."/>
            <person name="Iampietro C."/>
            <person name="Lluch J."/>
            <person name="Castinel A."/>
            <person name="Donnadieu C."/>
            <person name="Desvignes T."/>
            <person name="Floi Bucao C."/>
            <person name="Jouanno E."/>
            <person name="Wen M."/>
            <person name="Mejri S."/>
            <person name="Dirks R."/>
            <person name="Jansen H."/>
            <person name="Henkel C."/>
            <person name="Chen W.J."/>
            <person name="Zahm M."/>
            <person name="Cabau C."/>
            <person name="Klopp C."/>
            <person name="Thompson A.W."/>
            <person name="Robinson-Rechavi M."/>
            <person name="Braasch I."/>
            <person name="Lecointre G."/>
            <person name="Bobe J."/>
            <person name="Postlethwait J.H."/>
            <person name="Berthelot C."/>
            <person name="Roest Crollius H."/>
            <person name="Guiguen Y."/>
        </authorList>
    </citation>
    <scope>NUCLEOTIDE SEQUENCE</scope>
    <source>
        <strain evidence="2">Concon-B</strain>
    </source>
</reference>
<accession>A0A9Q1DPL9</accession>